<dbReference type="HOGENOM" id="CLU_2419004_0_0_1"/>
<name>A0A099NQA7_PICKU</name>
<feature type="non-terminal residue" evidence="2">
    <location>
        <position position="92"/>
    </location>
</feature>
<evidence type="ECO:0000313" key="2">
    <source>
        <dbReference type="EMBL" id="KGK34903.1"/>
    </source>
</evidence>
<feature type="compositionally biased region" description="Low complexity" evidence="1">
    <location>
        <begin position="75"/>
        <end position="92"/>
    </location>
</feature>
<dbReference type="EMBL" id="JQFK01001168">
    <property type="protein sequence ID" value="KGK34903.1"/>
    <property type="molecule type" value="Genomic_DNA"/>
</dbReference>
<protein>
    <submittedName>
        <fullName evidence="2">Uncharacterized protein</fullName>
    </submittedName>
</protein>
<proteinExistence type="predicted"/>
<evidence type="ECO:0000313" key="3">
    <source>
        <dbReference type="Proteomes" id="UP000029867"/>
    </source>
</evidence>
<reference evidence="3" key="1">
    <citation type="journal article" date="2014" name="Microb. Cell Fact.">
        <title>Exploiting Issatchenkia orientalis SD108 for succinic acid production.</title>
        <authorList>
            <person name="Xiao H."/>
            <person name="Shao Z."/>
            <person name="Jiang Y."/>
            <person name="Dole S."/>
            <person name="Zhao H."/>
        </authorList>
    </citation>
    <scope>NUCLEOTIDE SEQUENCE [LARGE SCALE GENOMIC DNA]</scope>
    <source>
        <strain evidence="3">SD108</strain>
    </source>
</reference>
<sequence length="92" mass="10094">MENNIKMTGLPIDTNPHIKIDEGAERDSQMQNPISLVQLNHGSPATTETTNIQATPSHHNRTSSFSGSEHEYKYTTASPRRTSASSTISVLK</sequence>
<gene>
    <name evidence="2" type="ORF">JL09_g5948</name>
</gene>
<dbReference type="AlphaFoldDB" id="A0A099NQA7"/>
<evidence type="ECO:0000256" key="1">
    <source>
        <dbReference type="SAM" id="MobiDB-lite"/>
    </source>
</evidence>
<organism evidence="2 3">
    <name type="scientific">Pichia kudriavzevii</name>
    <name type="common">Yeast</name>
    <name type="synonym">Issatchenkia orientalis</name>
    <dbReference type="NCBI Taxonomy" id="4909"/>
    <lineage>
        <taxon>Eukaryota</taxon>
        <taxon>Fungi</taxon>
        <taxon>Dikarya</taxon>
        <taxon>Ascomycota</taxon>
        <taxon>Saccharomycotina</taxon>
        <taxon>Pichiomycetes</taxon>
        <taxon>Pichiales</taxon>
        <taxon>Pichiaceae</taxon>
        <taxon>Pichia</taxon>
    </lineage>
</organism>
<dbReference type="Proteomes" id="UP000029867">
    <property type="component" value="Unassembled WGS sequence"/>
</dbReference>
<feature type="compositionally biased region" description="Polar residues" evidence="1">
    <location>
        <begin position="39"/>
        <end position="67"/>
    </location>
</feature>
<feature type="region of interest" description="Disordered" evidence="1">
    <location>
        <begin position="39"/>
        <end position="92"/>
    </location>
</feature>
<dbReference type="VEuPathDB" id="FungiDB:C5L36_0C05280"/>
<accession>A0A099NQA7</accession>
<comment type="caution">
    <text evidence="2">The sequence shown here is derived from an EMBL/GenBank/DDBJ whole genome shotgun (WGS) entry which is preliminary data.</text>
</comment>